<dbReference type="EnsemblPlants" id="KEH21930">
    <property type="protein sequence ID" value="KEH21930"/>
    <property type="gene ID" value="MTR_7g026993"/>
</dbReference>
<reference evidence="2" key="3">
    <citation type="submission" date="2015-04" db="UniProtKB">
        <authorList>
            <consortium name="EnsemblPlants"/>
        </authorList>
    </citation>
    <scope>IDENTIFICATION</scope>
    <source>
        <strain evidence="2">cv. Jemalong A17</strain>
    </source>
</reference>
<evidence type="ECO:0000313" key="2">
    <source>
        <dbReference type="EnsemblPlants" id="KEH21930"/>
    </source>
</evidence>
<keyword evidence="3" id="KW-1185">Reference proteome</keyword>
<reference evidence="1 3" key="1">
    <citation type="journal article" date="2011" name="Nature">
        <title>The Medicago genome provides insight into the evolution of rhizobial symbioses.</title>
        <authorList>
            <person name="Young N.D."/>
            <person name="Debelle F."/>
            <person name="Oldroyd G.E."/>
            <person name="Geurts R."/>
            <person name="Cannon S.B."/>
            <person name="Udvardi M.K."/>
            <person name="Benedito V.A."/>
            <person name="Mayer K.F."/>
            <person name="Gouzy J."/>
            <person name="Schoof H."/>
            <person name="Van de Peer Y."/>
            <person name="Proost S."/>
            <person name="Cook D.R."/>
            <person name="Meyers B.C."/>
            <person name="Spannagl M."/>
            <person name="Cheung F."/>
            <person name="De Mita S."/>
            <person name="Krishnakumar V."/>
            <person name="Gundlach H."/>
            <person name="Zhou S."/>
            <person name="Mudge J."/>
            <person name="Bharti A.K."/>
            <person name="Murray J.D."/>
            <person name="Naoumkina M.A."/>
            <person name="Rosen B."/>
            <person name="Silverstein K.A."/>
            <person name="Tang H."/>
            <person name="Rombauts S."/>
            <person name="Zhao P.X."/>
            <person name="Zhou P."/>
            <person name="Barbe V."/>
            <person name="Bardou P."/>
            <person name="Bechner M."/>
            <person name="Bellec A."/>
            <person name="Berger A."/>
            <person name="Berges H."/>
            <person name="Bidwell S."/>
            <person name="Bisseling T."/>
            <person name="Choisne N."/>
            <person name="Couloux A."/>
            <person name="Denny R."/>
            <person name="Deshpande S."/>
            <person name="Dai X."/>
            <person name="Doyle J.J."/>
            <person name="Dudez A.M."/>
            <person name="Farmer A.D."/>
            <person name="Fouteau S."/>
            <person name="Franken C."/>
            <person name="Gibelin C."/>
            <person name="Gish J."/>
            <person name="Goldstein S."/>
            <person name="Gonzalez A.J."/>
            <person name="Green P.J."/>
            <person name="Hallab A."/>
            <person name="Hartog M."/>
            <person name="Hua A."/>
            <person name="Humphray S.J."/>
            <person name="Jeong D.H."/>
            <person name="Jing Y."/>
            <person name="Jocker A."/>
            <person name="Kenton S.M."/>
            <person name="Kim D.J."/>
            <person name="Klee K."/>
            <person name="Lai H."/>
            <person name="Lang C."/>
            <person name="Lin S."/>
            <person name="Macmil S.L."/>
            <person name="Magdelenat G."/>
            <person name="Matthews L."/>
            <person name="McCorrison J."/>
            <person name="Monaghan E.L."/>
            <person name="Mun J.H."/>
            <person name="Najar F.Z."/>
            <person name="Nicholson C."/>
            <person name="Noirot C."/>
            <person name="O'Bleness M."/>
            <person name="Paule C.R."/>
            <person name="Poulain J."/>
            <person name="Prion F."/>
            <person name="Qin B."/>
            <person name="Qu C."/>
            <person name="Retzel E.F."/>
            <person name="Riddle C."/>
            <person name="Sallet E."/>
            <person name="Samain S."/>
            <person name="Samson N."/>
            <person name="Sanders I."/>
            <person name="Saurat O."/>
            <person name="Scarpelli C."/>
            <person name="Schiex T."/>
            <person name="Segurens B."/>
            <person name="Severin A.J."/>
            <person name="Sherrier D.J."/>
            <person name="Shi R."/>
            <person name="Sims S."/>
            <person name="Singer S.R."/>
            <person name="Sinharoy S."/>
            <person name="Sterck L."/>
            <person name="Viollet A."/>
            <person name="Wang B.B."/>
            <person name="Wang K."/>
            <person name="Wang M."/>
            <person name="Wang X."/>
            <person name="Warfsmann J."/>
            <person name="Weissenbach J."/>
            <person name="White D.D."/>
            <person name="White J.D."/>
            <person name="Wiley G.B."/>
            <person name="Wincker P."/>
            <person name="Xing Y."/>
            <person name="Yang L."/>
            <person name="Yao Z."/>
            <person name="Ying F."/>
            <person name="Zhai J."/>
            <person name="Zhou L."/>
            <person name="Zuber A."/>
            <person name="Denarie J."/>
            <person name="Dixon R.A."/>
            <person name="May G.D."/>
            <person name="Schwartz D.C."/>
            <person name="Rogers J."/>
            <person name="Quetier F."/>
            <person name="Town C.D."/>
            <person name="Roe B.A."/>
        </authorList>
    </citation>
    <scope>NUCLEOTIDE SEQUENCE [LARGE SCALE GENOMIC DNA]</scope>
    <source>
        <strain evidence="1">A17</strain>
        <strain evidence="2 3">cv. Jemalong A17</strain>
    </source>
</reference>
<sequence length="220" mass="25480">MERLPEDALLVIVKKVAASGTQNLLRFKATSVYHKKLANKKAVLRALPRDCLRYISDHQPRVAKRKFMQRLSHSGHEAYCVVVAANLLHGGRPDLEEIKLILKKGAARGSDGAKYFELMLKVLAKNGFLMSEVLPIFRDLFNRKRLTDCRRAIMNAEGPPCFWERHWLRSFLPELEYRLICTSNGTYDEYSTADICLSCRFDVELAWFLVHFRFIEDARF</sequence>
<accession>A0A072U7X4</accession>
<proteinExistence type="predicted"/>
<dbReference type="Proteomes" id="UP000002051">
    <property type="component" value="Unassembled WGS sequence"/>
</dbReference>
<protein>
    <submittedName>
        <fullName evidence="1 2">Uncharacterized protein</fullName>
    </submittedName>
</protein>
<dbReference type="HOGENOM" id="CLU_1257743_0_0_1"/>
<gene>
    <name evidence="1" type="ordered locus">MTR_7g026993</name>
</gene>
<organism evidence="1 3">
    <name type="scientific">Medicago truncatula</name>
    <name type="common">Barrel medic</name>
    <name type="synonym">Medicago tribuloides</name>
    <dbReference type="NCBI Taxonomy" id="3880"/>
    <lineage>
        <taxon>Eukaryota</taxon>
        <taxon>Viridiplantae</taxon>
        <taxon>Streptophyta</taxon>
        <taxon>Embryophyta</taxon>
        <taxon>Tracheophyta</taxon>
        <taxon>Spermatophyta</taxon>
        <taxon>Magnoliopsida</taxon>
        <taxon>eudicotyledons</taxon>
        <taxon>Gunneridae</taxon>
        <taxon>Pentapetalae</taxon>
        <taxon>rosids</taxon>
        <taxon>fabids</taxon>
        <taxon>Fabales</taxon>
        <taxon>Fabaceae</taxon>
        <taxon>Papilionoideae</taxon>
        <taxon>50 kb inversion clade</taxon>
        <taxon>NPAAA clade</taxon>
        <taxon>Hologalegina</taxon>
        <taxon>IRL clade</taxon>
        <taxon>Trifolieae</taxon>
        <taxon>Medicago</taxon>
    </lineage>
</organism>
<evidence type="ECO:0000313" key="3">
    <source>
        <dbReference type="Proteomes" id="UP000002051"/>
    </source>
</evidence>
<reference evidence="1 3" key="2">
    <citation type="journal article" date="2014" name="BMC Genomics">
        <title>An improved genome release (version Mt4.0) for the model legume Medicago truncatula.</title>
        <authorList>
            <person name="Tang H."/>
            <person name="Krishnakumar V."/>
            <person name="Bidwell S."/>
            <person name="Rosen B."/>
            <person name="Chan A."/>
            <person name="Zhou S."/>
            <person name="Gentzbittel L."/>
            <person name="Childs K.L."/>
            <person name="Yandell M."/>
            <person name="Gundlach H."/>
            <person name="Mayer K.F."/>
            <person name="Schwartz D.C."/>
            <person name="Town C.D."/>
        </authorList>
    </citation>
    <scope>GENOME REANNOTATION</scope>
    <source>
        <strain evidence="1">A17</strain>
        <strain evidence="2 3">cv. Jemalong A17</strain>
    </source>
</reference>
<dbReference type="EMBL" id="CM001223">
    <property type="protein sequence ID" value="KEH21930.1"/>
    <property type="molecule type" value="Genomic_DNA"/>
</dbReference>
<name>A0A072U7X4_MEDTR</name>
<dbReference type="AlphaFoldDB" id="A0A072U7X4"/>
<evidence type="ECO:0000313" key="1">
    <source>
        <dbReference type="EMBL" id="KEH21930.1"/>
    </source>
</evidence>